<accession>A0A6J2K6G4</accession>
<proteinExistence type="inferred from homology"/>
<comment type="pathway">
    <text evidence="2">Protein modification; protein glycosylation.</text>
</comment>
<evidence type="ECO:0000256" key="11">
    <source>
        <dbReference type="ARBA" id="ARBA00047273"/>
    </source>
</evidence>
<evidence type="ECO:0000256" key="4">
    <source>
        <dbReference type="ARBA" id="ARBA00022679"/>
    </source>
</evidence>
<dbReference type="GeneID" id="114248493"/>
<evidence type="ECO:0000313" key="15">
    <source>
        <dbReference type="RefSeq" id="XP_028037545.1"/>
    </source>
</evidence>
<comment type="similarity">
    <text evidence="8">Belongs to the glycosyltransferase 68 family.</text>
</comment>
<keyword evidence="4" id="KW-0808">Transferase</keyword>
<evidence type="ECO:0000256" key="2">
    <source>
        <dbReference type="ARBA" id="ARBA00004922"/>
    </source>
</evidence>
<evidence type="ECO:0000256" key="12">
    <source>
        <dbReference type="ARBA" id="ARBA00048647"/>
    </source>
</evidence>
<feature type="chain" id="PRO_5026781868" description="GDP-fucose protein O-fucosyltransferase 2" evidence="13">
    <location>
        <begin position="17"/>
        <end position="405"/>
    </location>
</feature>
<dbReference type="GO" id="GO:0005783">
    <property type="term" value="C:endoplasmic reticulum"/>
    <property type="evidence" value="ECO:0007669"/>
    <property type="project" value="UniProtKB-SubCell"/>
</dbReference>
<dbReference type="InterPro" id="IPR019378">
    <property type="entry name" value="GDP-Fuc_O-FucTrfase"/>
</dbReference>
<protein>
    <recommendedName>
        <fullName evidence="9">GDP-fucose protein O-fucosyltransferase 2</fullName>
        <ecNumber evidence="3">2.4.1.221</ecNumber>
    </recommendedName>
    <alternativeName>
        <fullName evidence="10">Peptide-O-fucosyltransferase 2</fullName>
    </alternativeName>
</protein>
<dbReference type="Gene3D" id="3.40.50.11340">
    <property type="match status" value="1"/>
</dbReference>
<dbReference type="Gene3D" id="3.40.50.11350">
    <property type="match status" value="1"/>
</dbReference>
<dbReference type="CDD" id="cd11298">
    <property type="entry name" value="O-FucT-2"/>
    <property type="match status" value="1"/>
</dbReference>
<gene>
    <name evidence="15" type="primary">LOC114248493</name>
</gene>
<keyword evidence="7" id="KW-0119">Carbohydrate metabolism</keyword>
<organism evidence="14 15">
    <name type="scientific">Bombyx mandarina</name>
    <name type="common">Wild silk moth</name>
    <name type="synonym">Wild silkworm</name>
    <dbReference type="NCBI Taxonomy" id="7092"/>
    <lineage>
        <taxon>Eukaryota</taxon>
        <taxon>Metazoa</taxon>
        <taxon>Ecdysozoa</taxon>
        <taxon>Arthropoda</taxon>
        <taxon>Hexapoda</taxon>
        <taxon>Insecta</taxon>
        <taxon>Pterygota</taxon>
        <taxon>Neoptera</taxon>
        <taxon>Endopterygota</taxon>
        <taxon>Lepidoptera</taxon>
        <taxon>Glossata</taxon>
        <taxon>Ditrysia</taxon>
        <taxon>Bombycoidea</taxon>
        <taxon>Bombycidae</taxon>
        <taxon>Bombycinae</taxon>
        <taxon>Bombyx</taxon>
    </lineage>
</organism>
<evidence type="ECO:0000256" key="8">
    <source>
        <dbReference type="ARBA" id="ARBA00025803"/>
    </source>
</evidence>
<dbReference type="GO" id="GO:0006004">
    <property type="term" value="P:fucose metabolic process"/>
    <property type="evidence" value="ECO:0007669"/>
    <property type="project" value="UniProtKB-KW"/>
</dbReference>
<evidence type="ECO:0000256" key="1">
    <source>
        <dbReference type="ARBA" id="ARBA00004240"/>
    </source>
</evidence>
<keyword evidence="13" id="KW-0732">Signal</keyword>
<keyword evidence="14" id="KW-1185">Reference proteome</keyword>
<evidence type="ECO:0000256" key="3">
    <source>
        <dbReference type="ARBA" id="ARBA00012196"/>
    </source>
</evidence>
<dbReference type="PANTHER" id="PTHR13398:SF0">
    <property type="entry name" value="GDP-FUCOSE PROTEIN O-FUCOSYLTRANSFERASE 2"/>
    <property type="match status" value="1"/>
</dbReference>
<keyword evidence="6" id="KW-0294">Fucose metabolism</keyword>
<keyword evidence="5" id="KW-0256">Endoplasmic reticulum</keyword>
<dbReference type="RefSeq" id="XP_028037545.1">
    <property type="nucleotide sequence ID" value="XM_028181744.1"/>
</dbReference>
<evidence type="ECO:0000313" key="14">
    <source>
        <dbReference type="Proteomes" id="UP000504629"/>
    </source>
</evidence>
<dbReference type="CTD" id="23275"/>
<feature type="signal peptide" evidence="13">
    <location>
        <begin position="1"/>
        <end position="16"/>
    </location>
</feature>
<evidence type="ECO:0000256" key="5">
    <source>
        <dbReference type="ARBA" id="ARBA00022824"/>
    </source>
</evidence>
<comment type="subcellular location">
    <subcellularLocation>
        <location evidence="1">Endoplasmic reticulum</location>
    </subcellularLocation>
</comment>
<dbReference type="GO" id="GO:0046922">
    <property type="term" value="F:peptide-O-fucosyltransferase activity"/>
    <property type="evidence" value="ECO:0007669"/>
    <property type="project" value="UniProtKB-EC"/>
</dbReference>
<reference evidence="15" key="1">
    <citation type="submission" date="2025-08" db="UniProtKB">
        <authorList>
            <consortium name="RefSeq"/>
        </authorList>
    </citation>
    <scope>IDENTIFICATION</scope>
    <source>
        <tissue evidence="15">Silk gland</tissue>
    </source>
</reference>
<dbReference type="AlphaFoldDB" id="A0A6J2K6G4"/>
<dbReference type="EC" id="2.4.1.221" evidence="3"/>
<evidence type="ECO:0000256" key="10">
    <source>
        <dbReference type="ARBA" id="ARBA00033083"/>
    </source>
</evidence>
<dbReference type="InterPro" id="IPR045130">
    <property type="entry name" value="OFUT2-like"/>
</dbReference>
<dbReference type="OrthoDB" id="422368at2759"/>
<dbReference type="Pfam" id="PF10250">
    <property type="entry name" value="O-FucT"/>
    <property type="match status" value="1"/>
</dbReference>
<dbReference type="Proteomes" id="UP000504629">
    <property type="component" value="Unplaced"/>
</dbReference>
<name>A0A6J2K6G4_BOMMA</name>
<comment type="catalytic activity">
    <reaction evidence="12">
        <text>L-seryl-[protein] + GDP-beta-L-fucose = 3-O-(alpha-L-fucosyl)-L-seryl-[protein] + GDP + H(+)</text>
        <dbReference type="Rhea" id="RHEA:63644"/>
        <dbReference type="Rhea" id="RHEA-COMP:9863"/>
        <dbReference type="Rhea" id="RHEA-COMP:17914"/>
        <dbReference type="ChEBI" id="CHEBI:15378"/>
        <dbReference type="ChEBI" id="CHEBI:29999"/>
        <dbReference type="ChEBI" id="CHEBI:57273"/>
        <dbReference type="ChEBI" id="CHEBI:58189"/>
        <dbReference type="ChEBI" id="CHEBI:189632"/>
        <dbReference type="EC" id="2.4.1.221"/>
    </reaction>
    <physiologicalReaction direction="left-to-right" evidence="12">
        <dbReference type="Rhea" id="RHEA:63645"/>
    </physiologicalReaction>
</comment>
<evidence type="ECO:0000256" key="9">
    <source>
        <dbReference type="ARBA" id="ARBA00026232"/>
    </source>
</evidence>
<comment type="catalytic activity">
    <reaction evidence="11">
        <text>L-threonyl-[protein] + GDP-beta-L-fucose = 3-O-(alpha-L-fucosyl)-L-threonyl-[protein] + GDP + H(+)</text>
        <dbReference type="Rhea" id="RHEA:70491"/>
        <dbReference type="Rhea" id="RHEA-COMP:11060"/>
        <dbReference type="Rhea" id="RHEA-COMP:17915"/>
        <dbReference type="ChEBI" id="CHEBI:15378"/>
        <dbReference type="ChEBI" id="CHEBI:30013"/>
        <dbReference type="ChEBI" id="CHEBI:57273"/>
        <dbReference type="ChEBI" id="CHEBI:58189"/>
        <dbReference type="ChEBI" id="CHEBI:189631"/>
        <dbReference type="EC" id="2.4.1.221"/>
    </reaction>
    <physiologicalReaction direction="left-to-right" evidence="11">
        <dbReference type="Rhea" id="RHEA:70492"/>
    </physiologicalReaction>
</comment>
<evidence type="ECO:0000256" key="7">
    <source>
        <dbReference type="ARBA" id="ARBA00023277"/>
    </source>
</evidence>
<dbReference type="PANTHER" id="PTHR13398">
    <property type="entry name" value="GDP-FUCOSE PROTEIN O-FUCOSYLTRANSFERASE 2"/>
    <property type="match status" value="1"/>
</dbReference>
<dbReference type="KEGG" id="bman:114248493"/>
<evidence type="ECO:0000256" key="13">
    <source>
        <dbReference type="SAM" id="SignalP"/>
    </source>
</evidence>
<evidence type="ECO:0000256" key="6">
    <source>
        <dbReference type="ARBA" id="ARBA00023253"/>
    </source>
</evidence>
<sequence length="405" mass="47614">MKLISTIFCNLILINAAINTENGYCVSKDSCEETKNTLSDKKWLFYDVNPPEGFNLRRDVYMRFAILLSNEQKRGKLQEFGLVLPPWYKLYHWKTTKKREPIPWGNFFDIESLKSFAPVVELYEIFEKSLKKQLIIDTIYVLQNYENPFENDLFEDKWEVQEECPYVPQYWGYGNITANEIICVKFQGKISMLPELFQLHRNDKFIMVAQGEIPLHDNYGDRTYWKCRKSMKFNKKLTEIAFNYVKEKLNCDTELCKNYLGVHWRRQDFAKYRSKDVPTTSGTVKQIQNIMQNKLPHVQTVFIATDASAKEREILQNNLETLGYNVHYYVPNIAEVTEFDDGTIAILEQIICSHAAFFVGTHESTFTFRIQEERELLGFPSDTTFNRLCPDKGNCEKPSRWTVVN</sequence>